<organism evidence="1 2">
    <name type="scientific">Trema orientale</name>
    <name type="common">Charcoal tree</name>
    <name type="synonym">Celtis orientalis</name>
    <dbReference type="NCBI Taxonomy" id="63057"/>
    <lineage>
        <taxon>Eukaryota</taxon>
        <taxon>Viridiplantae</taxon>
        <taxon>Streptophyta</taxon>
        <taxon>Embryophyta</taxon>
        <taxon>Tracheophyta</taxon>
        <taxon>Spermatophyta</taxon>
        <taxon>Magnoliopsida</taxon>
        <taxon>eudicotyledons</taxon>
        <taxon>Gunneridae</taxon>
        <taxon>Pentapetalae</taxon>
        <taxon>rosids</taxon>
        <taxon>fabids</taxon>
        <taxon>Rosales</taxon>
        <taxon>Cannabaceae</taxon>
        <taxon>Trema</taxon>
    </lineage>
</organism>
<reference evidence="2" key="1">
    <citation type="submission" date="2016-06" db="EMBL/GenBank/DDBJ databases">
        <title>Parallel loss of symbiosis genes in relatives of nitrogen-fixing non-legume Parasponia.</title>
        <authorList>
            <person name="Van Velzen R."/>
            <person name="Holmer R."/>
            <person name="Bu F."/>
            <person name="Rutten L."/>
            <person name="Van Zeijl A."/>
            <person name="Liu W."/>
            <person name="Santuari L."/>
            <person name="Cao Q."/>
            <person name="Sharma T."/>
            <person name="Shen D."/>
            <person name="Roswanjaya Y."/>
            <person name="Wardhani T."/>
            <person name="Kalhor M.S."/>
            <person name="Jansen J."/>
            <person name="Van den Hoogen J."/>
            <person name="Gungor B."/>
            <person name="Hartog M."/>
            <person name="Hontelez J."/>
            <person name="Verver J."/>
            <person name="Yang W.-C."/>
            <person name="Schijlen E."/>
            <person name="Repin R."/>
            <person name="Schilthuizen M."/>
            <person name="Schranz E."/>
            <person name="Heidstra R."/>
            <person name="Miyata K."/>
            <person name="Fedorova E."/>
            <person name="Kohlen W."/>
            <person name="Bisseling T."/>
            <person name="Smit S."/>
            <person name="Geurts R."/>
        </authorList>
    </citation>
    <scope>NUCLEOTIDE SEQUENCE [LARGE SCALE GENOMIC DNA]</scope>
    <source>
        <strain evidence="2">cv. RG33-2</strain>
    </source>
</reference>
<sequence length="148" mass="16210">MIPLFRIEIFLQRLISLFRSLYASLWLSRGVLTARRRGESPEHQADNIIEQTVGELLMRRGNTKASRSSSFLGSSQRREHDVVRHFWSGGGEVAALASSGLGVVVGKVEDCWVSELVSWSIESSAESMDSAVFDGDEGAGAAPGEVWL</sequence>
<dbReference type="OrthoDB" id="10456804at2759"/>
<dbReference type="Proteomes" id="UP000237000">
    <property type="component" value="Unassembled WGS sequence"/>
</dbReference>
<dbReference type="AlphaFoldDB" id="A0A2P5EJQ1"/>
<dbReference type="InParanoid" id="A0A2P5EJQ1"/>
<evidence type="ECO:0000313" key="2">
    <source>
        <dbReference type="Proteomes" id="UP000237000"/>
    </source>
</evidence>
<proteinExistence type="predicted"/>
<protein>
    <submittedName>
        <fullName evidence="1">Uncharacterized protein</fullName>
    </submittedName>
</protein>
<evidence type="ECO:0000313" key="1">
    <source>
        <dbReference type="EMBL" id="PON85759.1"/>
    </source>
</evidence>
<accession>A0A2P5EJQ1</accession>
<dbReference type="EMBL" id="JXTC01000143">
    <property type="protein sequence ID" value="PON85759.1"/>
    <property type="molecule type" value="Genomic_DNA"/>
</dbReference>
<gene>
    <name evidence="1" type="ORF">TorRG33x02_184890</name>
</gene>
<name>A0A2P5EJQ1_TREOI</name>
<keyword evidence="2" id="KW-1185">Reference proteome</keyword>
<comment type="caution">
    <text evidence="1">The sequence shown here is derived from an EMBL/GenBank/DDBJ whole genome shotgun (WGS) entry which is preliminary data.</text>
</comment>